<evidence type="ECO:0000256" key="2">
    <source>
        <dbReference type="ARBA" id="ARBA00023136"/>
    </source>
</evidence>
<name>B2KBX3_ELUMP</name>
<protein>
    <submittedName>
        <fullName evidence="6">Outer membrane protein</fullName>
    </submittedName>
</protein>
<dbReference type="InterPro" id="IPR006690">
    <property type="entry name" value="OMPA-like_CS"/>
</dbReference>
<dbReference type="PANTHER" id="PTHR30329">
    <property type="entry name" value="STATOR ELEMENT OF FLAGELLAR MOTOR COMPLEX"/>
    <property type="match status" value="1"/>
</dbReference>
<dbReference type="OrthoDB" id="9809164at2"/>
<dbReference type="InterPro" id="IPR036737">
    <property type="entry name" value="OmpA-like_sf"/>
</dbReference>
<dbReference type="PANTHER" id="PTHR30329:SF21">
    <property type="entry name" value="LIPOPROTEIN YIAD-RELATED"/>
    <property type="match status" value="1"/>
</dbReference>
<dbReference type="InterPro" id="IPR006665">
    <property type="entry name" value="OmpA-like"/>
</dbReference>
<accession>B2KBX3</accession>
<dbReference type="PRINTS" id="PR01023">
    <property type="entry name" value="NAFLGMOTY"/>
</dbReference>
<dbReference type="InterPro" id="IPR006664">
    <property type="entry name" value="OMP_bac"/>
</dbReference>
<dbReference type="KEGG" id="emi:Emin_0318"/>
<dbReference type="InterPro" id="IPR050330">
    <property type="entry name" value="Bact_OuterMem_StrucFunc"/>
</dbReference>
<reference evidence="6 7" key="1">
    <citation type="journal article" date="2009" name="Appl. Environ. Microbiol.">
        <title>Genomic analysis of 'Elusimicrobium minutum,' the first cultivated representative of the phylum 'Elusimicrobia' (formerly termite group 1).</title>
        <authorList>
            <person name="Herlemann D.P.R."/>
            <person name="Geissinger O."/>
            <person name="Ikeda-Ohtsubo W."/>
            <person name="Kunin V."/>
            <person name="Sun H."/>
            <person name="Lapidus A."/>
            <person name="Hugenholtz P."/>
            <person name="Brune A."/>
        </authorList>
    </citation>
    <scope>NUCLEOTIDE SEQUENCE [LARGE SCALE GENOMIC DNA]</scope>
    <source>
        <strain evidence="6 7">Pei191</strain>
    </source>
</reference>
<dbReference type="AlphaFoldDB" id="B2KBX3"/>
<dbReference type="PROSITE" id="PS51123">
    <property type="entry name" value="OMPA_2"/>
    <property type="match status" value="1"/>
</dbReference>
<keyword evidence="2 4" id="KW-0472">Membrane</keyword>
<evidence type="ECO:0000256" key="4">
    <source>
        <dbReference type="PROSITE-ProRule" id="PRU00473"/>
    </source>
</evidence>
<dbReference type="CDD" id="cd07185">
    <property type="entry name" value="OmpA_C-like"/>
    <property type="match status" value="1"/>
</dbReference>
<evidence type="ECO:0000313" key="7">
    <source>
        <dbReference type="Proteomes" id="UP000001029"/>
    </source>
</evidence>
<evidence type="ECO:0000259" key="5">
    <source>
        <dbReference type="PROSITE" id="PS51123"/>
    </source>
</evidence>
<dbReference type="STRING" id="445932.Emin_0318"/>
<dbReference type="EMBL" id="CP001055">
    <property type="protein sequence ID" value="ACC97877.1"/>
    <property type="molecule type" value="Genomic_DNA"/>
</dbReference>
<evidence type="ECO:0000256" key="1">
    <source>
        <dbReference type="ARBA" id="ARBA00004442"/>
    </source>
</evidence>
<proteinExistence type="predicted"/>
<evidence type="ECO:0000313" key="6">
    <source>
        <dbReference type="EMBL" id="ACC97877.1"/>
    </source>
</evidence>
<evidence type="ECO:0000256" key="3">
    <source>
        <dbReference type="ARBA" id="ARBA00023237"/>
    </source>
</evidence>
<dbReference type="Gene3D" id="3.30.1330.60">
    <property type="entry name" value="OmpA-like domain"/>
    <property type="match status" value="1"/>
</dbReference>
<gene>
    <name evidence="6" type="ordered locus">Emin_0318</name>
</gene>
<organism evidence="6 7">
    <name type="scientific">Elusimicrobium minutum (strain Pei191)</name>
    <dbReference type="NCBI Taxonomy" id="445932"/>
    <lineage>
        <taxon>Bacteria</taxon>
        <taxon>Pseudomonadati</taxon>
        <taxon>Elusimicrobiota</taxon>
        <taxon>Elusimicrobia</taxon>
        <taxon>Elusimicrobiales</taxon>
        <taxon>Elusimicrobiaceae</taxon>
        <taxon>Elusimicrobium</taxon>
    </lineage>
</organism>
<dbReference type="RefSeq" id="WP_012414492.1">
    <property type="nucleotide sequence ID" value="NC_010644.1"/>
</dbReference>
<dbReference type="Pfam" id="PF00691">
    <property type="entry name" value="OmpA"/>
    <property type="match status" value="1"/>
</dbReference>
<keyword evidence="3" id="KW-0998">Cell outer membrane</keyword>
<dbReference type="PROSITE" id="PS51257">
    <property type="entry name" value="PROKAR_LIPOPROTEIN"/>
    <property type="match status" value="1"/>
</dbReference>
<dbReference type="Proteomes" id="UP000001029">
    <property type="component" value="Chromosome"/>
</dbReference>
<sequence>MKFIKVILVLALFIGVAGCSSEPKRDENGYVADPIIEKERKRNARLEKQTSEEMFASRQIPSVNFEFDSVHLAASAYPILDKVAGFMVGRQHIKLIVEGHTDNVGSDEYNDWLSEARAIAVKSYIVSRGVHPDSIKVYGFGKRRPLTLDDSIEGRATNRRIVFTVTDRTWNSVY</sequence>
<dbReference type="SUPFAM" id="SSF103088">
    <property type="entry name" value="OmpA-like"/>
    <property type="match status" value="1"/>
</dbReference>
<dbReference type="GO" id="GO:0009279">
    <property type="term" value="C:cell outer membrane"/>
    <property type="evidence" value="ECO:0007669"/>
    <property type="project" value="UniProtKB-SubCell"/>
</dbReference>
<comment type="subcellular location">
    <subcellularLocation>
        <location evidence="1">Cell outer membrane</location>
    </subcellularLocation>
</comment>
<feature type="domain" description="OmpA-like" evidence="5">
    <location>
        <begin position="52"/>
        <end position="169"/>
    </location>
</feature>
<keyword evidence="7" id="KW-1185">Reference proteome</keyword>
<dbReference type="PROSITE" id="PS01068">
    <property type="entry name" value="OMPA_1"/>
    <property type="match status" value="1"/>
</dbReference>
<dbReference type="HOGENOM" id="CLU_016890_9_0_0"/>
<dbReference type="PRINTS" id="PR01021">
    <property type="entry name" value="OMPADOMAIN"/>
</dbReference>